<accession>A0A521FRB8</accession>
<protein>
    <recommendedName>
        <fullName evidence="4">DNA-binding beta-propeller fold protein YncE</fullName>
    </recommendedName>
</protein>
<organism evidence="2 3">
    <name type="scientific">Geodermatophilus aquaeductus</name>
    <dbReference type="NCBI Taxonomy" id="1564161"/>
    <lineage>
        <taxon>Bacteria</taxon>
        <taxon>Bacillati</taxon>
        <taxon>Actinomycetota</taxon>
        <taxon>Actinomycetes</taxon>
        <taxon>Geodermatophilales</taxon>
        <taxon>Geodermatophilaceae</taxon>
        <taxon>Geodermatophilus</taxon>
    </lineage>
</organism>
<dbReference type="EMBL" id="FXTJ01000012">
    <property type="protein sequence ID" value="SMO98090.1"/>
    <property type="molecule type" value="Genomic_DNA"/>
</dbReference>
<evidence type="ECO:0000313" key="2">
    <source>
        <dbReference type="EMBL" id="SMO98090.1"/>
    </source>
</evidence>
<dbReference type="Proteomes" id="UP000317484">
    <property type="component" value="Unassembled WGS sequence"/>
</dbReference>
<dbReference type="AlphaFoldDB" id="A0A521FRB8"/>
<sequence length="377" mass="38226">MTAIRRLPVLLAALLPAALALAGCSPSPGETAAAAAPGPIDEVLGTVDLTAVAGEPPAEEHRVAVLDVAALDDGRAFVLLAGQDTRLVEVLPGEDAPVAGDVVALPALGRRASVHAVADGVLVVGSDDRGPLLLTVRDGEVTEQRLEHGGSVGSSVLSPDGSTLWIGLHAHEAADDVRLLAVDVATGRVTRGVALGPEFSADAWPRELLPRPDGGVVAVVWDPSQDAAPDLVAEFDARLQPAAEPWGVHPVIEEDVRRSASVGVLPDGAVVVVSEYRDGSRVSVVRDGELDTKAGVELIGDVPVVSAGPVPGSVTLLHAGGRSAVVSLDPMTGDLREEVPLCRELAVFADLGLSADGTRGAAAGTCGDSDVVAVLVG</sequence>
<feature type="signal peptide" evidence="1">
    <location>
        <begin position="1"/>
        <end position="22"/>
    </location>
</feature>
<feature type="chain" id="PRO_5038590005" description="DNA-binding beta-propeller fold protein YncE" evidence="1">
    <location>
        <begin position="23"/>
        <end position="377"/>
    </location>
</feature>
<keyword evidence="3" id="KW-1185">Reference proteome</keyword>
<dbReference type="Gene3D" id="2.130.10.10">
    <property type="entry name" value="YVTN repeat-like/Quinoprotein amine dehydrogenase"/>
    <property type="match status" value="1"/>
</dbReference>
<dbReference type="InterPro" id="IPR015943">
    <property type="entry name" value="WD40/YVTN_repeat-like_dom_sf"/>
</dbReference>
<dbReference type="RefSeq" id="WP_142460602.1">
    <property type="nucleotide sequence ID" value="NZ_FXTJ01000012.1"/>
</dbReference>
<gene>
    <name evidence="2" type="ORF">SAMN06273567_11276</name>
</gene>
<reference evidence="2 3" key="1">
    <citation type="submission" date="2017-05" db="EMBL/GenBank/DDBJ databases">
        <authorList>
            <person name="Varghese N."/>
            <person name="Submissions S."/>
        </authorList>
    </citation>
    <scope>NUCLEOTIDE SEQUENCE [LARGE SCALE GENOMIC DNA]</scope>
    <source>
        <strain evidence="2 3">DSM 46834</strain>
    </source>
</reference>
<evidence type="ECO:0008006" key="4">
    <source>
        <dbReference type="Google" id="ProtNLM"/>
    </source>
</evidence>
<name>A0A521FRB8_9ACTN</name>
<evidence type="ECO:0000256" key="1">
    <source>
        <dbReference type="SAM" id="SignalP"/>
    </source>
</evidence>
<dbReference type="PROSITE" id="PS51257">
    <property type="entry name" value="PROKAR_LIPOPROTEIN"/>
    <property type="match status" value="1"/>
</dbReference>
<dbReference type="SUPFAM" id="SSF82171">
    <property type="entry name" value="DPP6 N-terminal domain-like"/>
    <property type="match status" value="1"/>
</dbReference>
<keyword evidence="1" id="KW-0732">Signal</keyword>
<proteinExistence type="predicted"/>
<evidence type="ECO:0000313" key="3">
    <source>
        <dbReference type="Proteomes" id="UP000317484"/>
    </source>
</evidence>